<dbReference type="AlphaFoldDB" id="A0A8J7WHQ0"/>
<dbReference type="RefSeq" id="WP_211463295.1">
    <property type="nucleotide sequence ID" value="NZ_JAGSXH010000001.1"/>
</dbReference>
<evidence type="ECO:0000256" key="1">
    <source>
        <dbReference type="SAM" id="MobiDB-lite"/>
    </source>
</evidence>
<proteinExistence type="predicted"/>
<dbReference type="EMBL" id="JAGSXH010000001">
    <property type="protein sequence ID" value="MBS2961533.1"/>
    <property type="molecule type" value="Genomic_DNA"/>
</dbReference>
<gene>
    <name evidence="2" type="ORF">KGA66_00645</name>
</gene>
<protein>
    <submittedName>
        <fullName evidence="2">Uncharacterized protein</fullName>
    </submittedName>
</protein>
<dbReference type="Proteomes" id="UP000677913">
    <property type="component" value="Unassembled WGS sequence"/>
</dbReference>
<accession>A0A8J7WHQ0</accession>
<comment type="caution">
    <text evidence="2">The sequence shown here is derived from an EMBL/GenBank/DDBJ whole genome shotgun (WGS) entry which is preliminary data.</text>
</comment>
<reference evidence="2" key="1">
    <citation type="submission" date="2021-04" db="EMBL/GenBank/DDBJ databases">
        <title>Genome based classification of Actinospica acidithermotolerans sp. nov., an actinobacterium isolated from an Indonesian hot spring.</title>
        <authorList>
            <person name="Kusuma A.B."/>
            <person name="Putra K.E."/>
            <person name="Nafisah S."/>
            <person name="Loh J."/>
            <person name="Nouioui I."/>
            <person name="Goodfellow M."/>
        </authorList>
    </citation>
    <scope>NUCLEOTIDE SEQUENCE</scope>
    <source>
        <strain evidence="2">DSM 45618</strain>
    </source>
</reference>
<name>A0A8J7WHQ0_9ACTN</name>
<evidence type="ECO:0000313" key="2">
    <source>
        <dbReference type="EMBL" id="MBS2961533.1"/>
    </source>
</evidence>
<keyword evidence="3" id="KW-1185">Reference proteome</keyword>
<organism evidence="2 3">
    <name type="scientific">Actinocrinis puniceicyclus</name>
    <dbReference type="NCBI Taxonomy" id="977794"/>
    <lineage>
        <taxon>Bacteria</taxon>
        <taxon>Bacillati</taxon>
        <taxon>Actinomycetota</taxon>
        <taxon>Actinomycetes</taxon>
        <taxon>Catenulisporales</taxon>
        <taxon>Actinospicaceae</taxon>
        <taxon>Actinocrinis</taxon>
    </lineage>
</organism>
<sequence length="271" mass="28633">MRVFGFAALFAAAIGSIVFLTVLLGDSGNSAADDARAVYCLAPANTSALVRAAAALGLAGADPAAGRVVLANRRLTPAQWRAARPADFDRACAALSAPQFAKNDYGGGNSITTGLTVLVQVGGGALLTLVIDNYRIAAERGRTDAAGLRDAWRSFSQQVADYAKARLDVGPMGIPLFAPVAQQREDVETALRVVATRHPRWGTPRRLADELRTGPLGADLESAGKWPPDDEERPTRKNTFDTVNKSLSDLGGSVLRIADALETTIRLGRRP</sequence>
<feature type="region of interest" description="Disordered" evidence="1">
    <location>
        <begin position="212"/>
        <end position="239"/>
    </location>
</feature>
<evidence type="ECO:0000313" key="3">
    <source>
        <dbReference type="Proteomes" id="UP000677913"/>
    </source>
</evidence>